<evidence type="ECO:0000256" key="1">
    <source>
        <dbReference type="ARBA" id="ARBA00006759"/>
    </source>
</evidence>
<keyword evidence="3" id="KW-0378">Hydrolase</keyword>
<feature type="domain" description="Metallo-beta-lactamase" evidence="6">
    <location>
        <begin position="41"/>
        <end position="208"/>
    </location>
</feature>
<dbReference type="Pfam" id="PF00753">
    <property type="entry name" value="Lactamase_B"/>
    <property type="match status" value="1"/>
</dbReference>
<dbReference type="PANTHER" id="PTHR23131">
    <property type="entry name" value="ENDORIBONUCLEASE LACTB2"/>
    <property type="match status" value="1"/>
</dbReference>
<dbReference type="OrthoDB" id="17458at2759"/>
<dbReference type="AlphaFoldDB" id="A0A8J2KD41"/>
<evidence type="ECO:0000259" key="6">
    <source>
        <dbReference type="SMART" id="SM00849"/>
    </source>
</evidence>
<gene>
    <name evidence="7" type="ORF">AFUS01_LOCUS24792</name>
</gene>
<dbReference type="Pfam" id="PF17778">
    <property type="entry name" value="WHD_BLACT"/>
    <property type="match status" value="1"/>
</dbReference>
<dbReference type="Proteomes" id="UP000708208">
    <property type="component" value="Unassembled WGS sequence"/>
</dbReference>
<keyword evidence="8" id="KW-1185">Reference proteome</keyword>
<comment type="similarity">
    <text evidence="1">Belongs to the metallo-beta-lactamase superfamily. Glyoxalase II family.</text>
</comment>
<dbReference type="GO" id="GO:0003727">
    <property type="term" value="F:single-stranded RNA binding"/>
    <property type="evidence" value="ECO:0007669"/>
    <property type="project" value="TreeGrafter"/>
</dbReference>
<protein>
    <recommendedName>
        <fullName evidence="5">Beta-lactamase-like protein 2 homolog</fullName>
    </recommendedName>
</protein>
<dbReference type="GO" id="GO:0004521">
    <property type="term" value="F:RNA endonuclease activity"/>
    <property type="evidence" value="ECO:0007669"/>
    <property type="project" value="TreeGrafter"/>
</dbReference>
<dbReference type="GO" id="GO:0046872">
    <property type="term" value="F:metal ion binding"/>
    <property type="evidence" value="ECO:0007669"/>
    <property type="project" value="UniProtKB-KW"/>
</dbReference>
<evidence type="ECO:0000256" key="5">
    <source>
        <dbReference type="ARBA" id="ARBA00069358"/>
    </source>
</evidence>
<dbReference type="EMBL" id="CAJVCH010312717">
    <property type="protein sequence ID" value="CAG7786217.1"/>
    <property type="molecule type" value="Genomic_DNA"/>
</dbReference>
<dbReference type="GO" id="GO:0016787">
    <property type="term" value="F:hydrolase activity"/>
    <property type="evidence" value="ECO:0007669"/>
    <property type="project" value="UniProtKB-KW"/>
</dbReference>
<dbReference type="PANTHER" id="PTHR23131:SF0">
    <property type="entry name" value="ENDORIBONUCLEASE LACTB2"/>
    <property type="match status" value="1"/>
</dbReference>
<dbReference type="GO" id="GO:0005759">
    <property type="term" value="C:mitochondrial matrix"/>
    <property type="evidence" value="ECO:0007669"/>
    <property type="project" value="TreeGrafter"/>
</dbReference>
<name>A0A8J2KD41_9HEXA</name>
<organism evidence="7 8">
    <name type="scientific">Allacma fusca</name>
    <dbReference type="NCBI Taxonomy" id="39272"/>
    <lineage>
        <taxon>Eukaryota</taxon>
        <taxon>Metazoa</taxon>
        <taxon>Ecdysozoa</taxon>
        <taxon>Arthropoda</taxon>
        <taxon>Hexapoda</taxon>
        <taxon>Collembola</taxon>
        <taxon>Symphypleona</taxon>
        <taxon>Sminthuridae</taxon>
        <taxon>Allacma</taxon>
    </lineage>
</organism>
<accession>A0A8J2KD41</accession>
<reference evidence="7" key="1">
    <citation type="submission" date="2021-06" db="EMBL/GenBank/DDBJ databases">
        <authorList>
            <person name="Hodson N. C."/>
            <person name="Mongue J. A."/>
            <person name="Jaron S. K."/>
        </authorList>
    </citation>
    <scope>NUCLEOTIDE SEQUENCE</scope>
</reference>
<evidence type="ECO:0000313" key="8">
    <source>
        <dbReference type="Proteomes" id="UP000708208"/>
    </source>
</evidence>
<dbReference type="InterPro" id="IPR041516">
    <property type="entry name" value="LACTB2_WH"/>
</dbReference>
<dbReference type="CDD" id="cd07722">
    <property type="entry name" value="LACTB2-like_MBL-fold"/>
    <property type="match status" value="1"/>
</dbReference>
<keyword evidence="2" id="KW-0479">Metal-binding</keyword>
<keyword evidence="4" id="KW-0862">Zinc</keyword>
<evidence type="ECO:0000256" key="2">
    <source>
        <dbReference type="ARBA" id="ARBA00022723"/>
    </source>
</evidence>
<proteinExistence type="inferred from homology"/>
<comment type="caution">
    <text evidence="7">The sequence shown here is derived from an EMBL/GenBank/DDBJ whole genome shotgun (WGS) entry which is preliminary data.</text>
</comment>
<dbReference type="InterPro" id="IPR001279">
    <property type="entry name" value="Metallo-B-lactamas"/>
</dbReference>
<evidence type="ECO:0000256" key="3">
    <source>
        <dbReference type="ARBA" id="ARBA00022801"/>
    </source>
</evidence>
<dbReference type="SMART" id="SM00849">
    <property type="entry name" value="Lactamase_B"/>
    <property type="match status" value="1"/>
</dbReference>
<sequence>MSNSNSVNQGLKMNVIPKLSQLSSRVWRVLGCNPGPMTLQGTNIYLVGTGRKRVLIDAGQDGFPEYVQNLTKLLNDENVKIEHLVLTHWHHDHVGALPEIEPILKNDTPFVYKFPTIEPQDVPIPSSFKFTPINNNHILKTEGATLRVIHTPGHTTDHAILYLEEEKAVFSGDCILGEGTSVFEDLFEYMKSLNIILELEPKLIYPSHGPVIDDPSEKIQFYIYHRLQREKQILSVIQASEVPLTPTEIVRKVYQDTPEYLYPAAEVNVRHHLTKLIKENRIQENDDKFFVREDGKI</sequence>
<evidence type="ECO:0000256" key="4">
    <source>
        <dbReference type="ARBA" id="ARBA00022833"/>
    </source>
</evidence>
<evidence type="ECO:0000313" key="7">
    <source>
        <dbReference type="EMBL" id="CAG7786217.1"/>
    </source>
</evidence>
<dbReference type="FunFam" id="3.60.15.10:FF:000017">
    <property type="entry name" value="Lactamase beta 2"/>
    <property type="match status" value="1"/>
</dbReference>
<dbReference type="InterPro" id="IPR047921">
    <property type="entry name" value="LACTB2-like_MBL-fold"/>
</dbReference>
<dbReference type="InterPro" id="IPR050662">
    <property type="entry name" value="Sec-metab_biosynth-thioest"/>
</dbReference>